<dbReference type="PANTHER" id="PTHR46035:SF1">
    <property type="entry name" value="TETRATRICOPEPTIDE REPEAT PROTEIN 4"/>
    <property type="match status" value="1"/>
</dbReference>
<dbReference type="OrthoDB" id="420195at2759"/>
<keyword evidence="5" id="KW-1185">Reference proteome</keyword>
<keyword evidence="2" id="KW-0802">TPR repeat</keyword>
<evidence type="ECO:0000256" key="2">
    <source>
        <dbReference type="ARBA" id="ARBA00022803"/>
    </source>
</evidence>
<dbReference type="STRING" id="568069.A0A1J1HIP4"/>
<organism evidence="4 5">
    <name type="scientific">Clunio marinus</name>
    <dbReference type="NCBI Taxonomy" id="568069"/>
    <lineage>
        <taxon>Eukaryota</taxon>
        <taxon>Metazoa</taxon>
        <taxon>Ecdysozoa</taxon>
        <taxon>Arthropoda</taxon>
        <taxon>Hexapoda</taxon>
        <taxon>Insecta</taxon>
        <taxon>Pterygota</taxon>
        <taxon>Neoptera</taxon>
        <taxon>Endopterygota</taxon>
        <taxon>Diptera</taxon>
        <taxon>Nematocera</taxon>
        <taxon>Chironomoidea</taxon>
        <taxon>Chironomidae</taxon>
        <taxon>Clunio</taxon>
    </lineage>
</organism>
<dbReference type="GO" id="GO:0006457">
    <property type="term" value="P:protein folding"/>
    <property type="evidence" value="ECO:0007669"/>
    <property type="project" value="TreeGrafter"/>
</dbReference>
<evidence type="ECO:0000313" key="4">
    <source>
        <dbReference type="EMBL" id="CRK87911.1"/>
    </source>
</evidence>
<dbReference type="PANTHER" id="PTHR46035">
    <property type="entry name" value="TETRATRICOPEPTIDE REPEAT PROTEIN 4"/>
    <property type="match status" value="1"/>
</dbReference>
<evidence type="ECO:0000313" key="5">
    <source>
        <dbReference type="Proteomes" id="UP000183832"/>
    </source>
</evidence>
<dbReference type="InterPro" id="IPR044059">
    <property type="entry name" value="Csn1/TTC4_wheel"/>
</dbReference>
<protein>
    <submittedName>
        <fullName evidence="4">CLUMA_CG001698, isoform A</fullName>
    </submittedName>
</protein>
<dbReference type="Gene3D" id="1.25.40.10">
    <property type="entry name" value="Tetratricopeptide repeat domain"/>
    <property type="match status" value="1"/>
</dbReference>
<dbReference type="EMBL" id="CVRI01000006">
    <property type="protein sequence ID" value="CRK87911.1"/>
    <property type="molecule type" value="Genomic_DNA"/>
</dbReference>
<dbReference type="GO" id="GO:0005829">
    <property type="term" value="C:cytosol"/>
    <property type="evidence" value="ECO:0007669"/>
    <property type="project" value="TreeGrafter"/>
</dbReference>
<feature type="domain" description="Cns1/TTC4 wheel" evidence="3">
    <location>
        <begin position="280"/>
        <end position="387"/>
    </location>
</feature>
<gene>
    <name evidence="4" type="ORF">CLUMA_CG001698</name>
</gene>
<accession>A0A1J1HIP4</accession>
<dbReference type="SUPFAM" id="SSF48452">
    <property type="entry name" value="TPR-like"/>
    <property type="match status" value="1"/>
</dbReference>
<dbReference type="GO" id="GO:0030544">
    <property type="term" value="F:Hsp70 protein binding"/>
    <property type="evidence" value="ECO:0007669"/>
    <property type="project" value="TreeGrafter"/>
</dbReference>
<dbReference type="GO" id="GO:0051879">
    <property type="term" value="F:Hsp90 protein binding"/>
    <property type="evidence" value="ECO:0007669"/>
    <property type="project" value="InterPro"/>
</dbReference>
<dbReference type="GO" id="GO:0005634">
    <property type="term" value="C:nucleus"/>
    <property type="evidence" value="ECO:0007669"/>
    <property type="project" value="TreeGrafter"/>
</dbReference>
<evidence type="ECO:0000256" key="1">
    <source>
        <dbReference type="ARBA" id="ARBA00022737"/>
    </source>
</evidence>
<dbReference type="InterPro" id="IPR011990">
    <property type="entry name" value="TPR-like_helical_dom_sf"/>
</dbReference>
<proteinExistence type="predicted"/>
<dbReference type="Proteomes" id="UP000183832">
    <property type="component" value="Unassembled WGS sequence"/>
</dbReference>
<dbReference type="AlphaFoldDB" id="A0A1J1HIP4"/>
<dbReference type="Pfam" id="PF18972">
    <property type="entry name" value="Wheel"/>
    <property type="match status" value="1"/>
</dbReference>
<sequence>MENNSEIKKNYTEEERLALASKLDADLDSFISSLEKKRYTEGWAEDKWEEEMEKHPFFMKKAPEPGDDVHPMLEGLQQLKFDPEDNTPDELAEKYKEDGNYWMKHKKYRIAVMNYTEGIQQNGENQELLANLLNNRSAAQYFLKNFRSSITDARLAIQKKLDYSKAKVRIVRCLLELKKFKEACDEVQEFLADDPTNKELIDLQKSAIEKKTERMRDERKNQMLEKKKRQDFQALVQVLVNRRVKFEEIRKGNILSDLTAEIIKPKVEPLEYFPITLDKQGIVHYPAIFAYPEYQLTDLQQQISEKITIQECLEDMFAATDDDSPQKYSNPDELNVYYENRLAAKLIKVNKQNTIQSIVSEKDFWIYNGYLTFYVIPNESKAEKEFLNQPRKPLL</sequence>
<evidence type="ECO:0000259" key="3">
    <source>
        <dbReference type="Pfam" id="PF18972"/>
    </source>
</evidence>
<name>A0A1J1HIP4_9DIPT</name>
<reference evidence="4 5" key="1">
    <citation type="submission" date="2015-04" db="EMBL/GenBank/DDBJ databases">
        <authorList>
            <person name="Syromyatnikov M.Y."/>
            <person name="Popov V.N."/>
        </authorList>
    </citation>
    <scope>NUCLEOTIDE SEQUENCE [LARGE SCALE GENOMIC DNA]</scope>
</reference>
<keyword evidence="1" id="KW-0677">Repeat</keyword>